<name>F8EVW2_ZYMMT</name>
<dbReference type="KEGG" id="zmp:Zymop_0537"/>
<evidence type="ECO:0000313" key="2">
    <source>
        <dbReference type="Proteomes" id="UP000000491"/>
    </source>
</evidence>
<proteinExistence type="predicted"/>
<dbReference type="EMBL" id="CP002865">
    <property type="protein sequence ID" value="AEI37439.1"/>
    <property type="molecule type" value="Genomic_DNA"/>
</dbReference>
<gene>
    <name evidence="1" type="ordered locus">Zymop_0537</name>
</gene>
<dbReference type="HOGENOM" id="CLU_1694852_0_0_5"/>
<dbReference type="AlphaFoldDB" id="F8EVW2"/>
<dbReference type="STRING" id="579138.Zymop_0537"/>
<dbReference type="CDD" id="cd00093">
    <property type="entry name" value="HTH_XRE"/>
    <property type="match status" value="1"/>
</dbReference>
<accession>F8EVW2</accession>
<evidence type="ECO:0000313" key="1">
    <source>
        <dbReference type="EMBL" id="AEI37439.1"/>
    </source>
</evidence>
<organism evidence="1 2">
    <name type="scientific">Zymomonas mobilis subsp. pomaceae (strain ATCC 29192 / DSM 22645 / JCM 10191 / CCUG 17912 / NBRC 13757 / NCIMB 11200 / NRRL B-4491 / Barker I)</name>
    <dbReference type="NCBI Taxonomy" id="579138"/>
    <lineage>
        <taxon>Bacteria</taxon>
        <taxon>Pseudomonadati</taxon>
        <taxon>Pseudomonadota</taxon>
        <taxon>Alphaproteobacteria</taxon>
        <taxon>Sphingomonadales</taxon>
        <taxon>Zymomonadaceae</taxon>
        <taxon>Zymomonas</taxon>
    </lineage>
</organism>
<dbReference type="Proteomes" id="UP000000491">
    <property type="component" value="Chromosome"/>
</dbReference>
<reference evidence="1 2" key="1">
    <citation type="journal article" date="2011" name="J. Bacteriol.">
        <title>Genome sequence of the ethanol-producing Zymomonas mobilis subsp. pomaceae lectotype strain ATCC 29192.</title>
        <authorList>
            <person name="Kouvelis V.N."/>
            <person name="Davenport K.W."/>
            <person name="Brettin T.S."/>
            <person name="Bruce D."/>
            <person name="Detter C."/>
            <person name="Han C.S."/>
            <person name="Nolan M."/>
            <person name="Tapia R."/>
            <person name="Damoulaki A."/>
            <person name="Kyrpides N.C."/>
            <person name="Typas M.A."/>
            <person name="Pappas K.M."/>
        </authorList>
    </citation>
    <scope>NUCLEOTIDE SEQUENCE [LARGE SCALE GENOMIC DNA]</scope>
    <source>
        <strain evidence="2">ATCC 29192 / DSM 22645 / JCM 10191 / CCUG 17912 / NBRC 13757 / NCIMB 11200 / NRRL B-4491 / Barker I</strain>
    </source>
</reference>
<protein>
    <submittedName>
        <fullName evidence="1">Uncharacterized protein</fullName>
    </submittedName>
</protein>
<dbReference type="InterPro" id="IPR001387">
    <property type="entry name" value="Cro/C1-type_HTH"/>
</dbReference>
<dbReference type="eggNOG" id="COG1396">
    <property type="taxonomic scope" value="Bacteria"/>
</dbReference>
<dbReference type="PATRIC" id="fig|579138.3.peg.567"/>
<sequence length="153" mass="17127">MLSPCKKLKLLRKAADPPITIRALAEALGMPPSSYAFYEDMNRFKKNYLPIELSRKLATVLMRHNIDPADVFILAGLTTYEAETEISAIKNQPVPIQFVQMNIALPDETLLTDMFENLLSSIDMKNSKKEIAHLLAKRLPDGLSKAANKVSKL</sequence>